<evidence type="ECO:0000313" key="3">
    <source>
        <dbReference type="Proteomes" id="UP001151760"/>
    </source>
</evidence>
<feature type="compositionally biased region" description="Low complexity" evidence="1">
    <location>
        <begin position="22"/>
        <end position="39"/>
    </location>
</feature>
<feature type="compositionally biased region" description="Polar residues" evidence="1">
    <location>
        <begin position="398"/>
        <end position="408"/>
    </location>
</feature>
<dbReference type="InterPro" id="IPR004252">
    <property type="entry name" value="Probable_transposase_24"/>
</dbReference>
<dbReference type="Proteomes" id="UP001151760">
    <property type="component" value="Unassembled WGS sequence"/>
</dbReference>
<reference evidence="2" key="1">
    <citation type="journal article" date="2022" name="Int. J. Mol. Sci.">
        <title>Draft Genome of Tanacetum Coccineum: Genomic Comparison of Closely Related Tanacetum-Family Plants.</title>
        <authorList>
            <person name="Yamashiro T."/>
            <person name="Shiraishi A."/>
            <person name="Nakayama K."/>
            <person name="Satake H."/>
        </authorList>
    </citation>
    <scope>NUCLEOTIDE SEQUENCE</scope>
</reference>
<protein>
    <submittedName>
        <fullName evidence="2">GRAS protein</fullName>
    </submittedName>
</protein>
<dbReference type="Pfam" id="PF03004">
    <property type="entry name" value="Transposase_24"/>
    <property type="match status" value="1"/>
</dbReference>
<name>A0ABQ5HNN6_9ASTR</name>
<evidence type="ECO:0000313" key="2">
    <source>
        <dbReference type="EMBL" id="GJT89440.1"/>
    </source>
</evidence>
<proteinExistence type="predicted"/>
<organism evidence="2 3">
    <name type="scientific">Tanacetum coccineum</name>
    <dbReference type="NCBI Taxonomy" id="301880"/>
    <lineage>
        <taxon>Eukaryota</taxon>
        <taxon>Viridiplantae</taxon>
        <taxon>Streptophyta</taxon>
        <taxon>Embryophyta</taxon>
        <taxon>Tracheophyta</taxon>
        <taxon>Spermatophyta</taxon>
        <taxon>Magnoliopsida</taxon>
        <taxon>eudicotyledons</taxon>
        <taxon>Gunneridae</taxon>
        <taxon>Pentapetalae</taxon>
        <taxon>asterids</taxon>
        <taxon>campanulids</taxon>
        <taxon>Asterales</taxon>
        <taxon>Asteraceae</taxon>
        <taxon>Asteroideae</taxon>
        <taxon>Anthemideae</taxon>
        <taxon>Anthemidinae</taxon>
        <taxon>Tanacetum</taxon>
    </lineage>
</organism>
<feature type="compositionally biased region" description="Low complexity" evidence="1">
    <location>
        <begin position="409"/>
        <end position="421"/>
    </location>
</feature>
<feature type="region of interest" description="Disordered" evidence="1">
    <location>
        <begin position="395"/>
        <end position="423"/>
    </location>
</feature>
<gene>
    <name evidence="2" type="ORF">Tco_1071157</name>
</gene>
<sequence>MAGGGTFRASRGKGSRGAKSRLLQTRTSPTPSSSPTILLQPQCPLLSSGTTPQLVSRTPLGSATVVEVRESSAHAANRGTTPQLVSRTPHEPATIVKVGESSAHAANRGTTPQLVSRTPHEPTTIVEVGESTAHADNTDQDSPQQQRGPRGAYLNKNIPTVASERKVIHIYGLNYLEQEVPRMISKDFRGNFYGKQTEWNKLDKNLVEHLIDICMKNQSGSVIPSDWTEYCPDNIDQEDWEDILKSWMKPEWQKRSKVGAENRKKVPGVEAGTSSYVRHTGGSTNFGIHRKKMRDETGIEPTKIELFERVHKLNKGKGEWCDARAENVHSKYHDIVKEKNTSEVEISDEGIATDANPPLPAPPAFDAQAWVNATGDPQKTVYGFGLTKEAENIHKQVKPSSTKKTTFHASTSANNESNNESEIAELKRENVALKASVEQILKTLKMQQVSMSSNE</sequence>
<feature type="region of interest" description="Disordered" evidence="1">
    <location>
        <begin position="1"/>
        <end position="39"/>
    </location>
</feature>
<accession>A0ABQ5HNN6</accession>
<reference evidence="2" key="2">
    <citation type="submission" date="2022-01" db="EMBL/GenBank/DDBJ databases">
        <authorList>
            <person name="Yamashiro T."/>
            <person name="Shiraishi A."/>
            <person name="Satake H."/>
            <person name="Nakayama K."/>
        </authorList>
    </citation>
    <scope>NUCLEOTIDE SEQUENCE</scope>
</reference>
<feature type="compositionally biased region" description="Basic residues" evidence="1">
    <location>
        <begin position="10"/>
        <end position="19"/>
    </location>
</feature>
<comment type="caution">
    <text evidence="2">The sequence shown here is derived from an EMBL/GenBank/DDBJ whole genome shotgun (WGS) entry which is preliminary data.</text>
</comment>
<keyword evidence="3" id="KW-1185">Reference proteome</keyword>
<feature type="region of interest" description="Disordered" evidence="1">
    <location>
        <begin position="100"/>
        <end position="152"/>
    </location>
</feature>
<dbReference type="EMBL" id="BQNB010019825">
    <property type="protein sequence ID" value="GJT89440.1"/>
    <property type="molecule type" value="Genomic_DNA"/>
</dbReference>
<evidence type="ECO:0000256" key="1">
    <source>
        <dbReference type="SAM" id="MobiDB-lite"/>
    </source>
</evidence>